<evidence type="ECO:0000313" key="3">
    <source>
        <dbReference type="Proteomes" id="UP001154282"/>
    </source>
</evidence>
<dbReference type="GO" id="GO:0006260">
    <property type="term" value="P:DNA replication"/>
    <property type="evidence" value="ECO:0007669"/>
    <property type="project" value="TreeGrafter"/>
</dbReference>
<dbReference type="CDD" id="cd18809">
    <property type="entry name" value="SF1_C_RecD"/>
    <property type="match status" value="1"/>
</dbReference>
<dbReference type="Pfam" id="PF21530">
    <property type="entry name" value="Pif1_2B_dom"/>
    <property type="match status" value="1"/>
</dbReference>
<dbReference type="SUPFAM" id="SSF52540">
    <property type="entry name" value="P-loop containing nucleoside triphosphate hydrolases"/>
    <property type="match status" value="1"/>
</dbReference>
<organism evidence="2 3">
    <name type="scientific">Linum tenue</name>
    <dbReference type="NCBI Taxonomy" id="586396"/>
    <lineage>
        <taxon>Eukaryota</taxon>
        <taxon>Viridiplantae</taxon>
        <taxon>Streptophyta</taxon>
        <taxon>Embryophyta</taxon>
        <taxon>Tracheophyta</taxon>
        <taxon>Spermatophyta</taxon>
        <taxon>Magnoliopsida</taxon>
        <taxon>eudicotyledons</taxon>
        <taxon>Gunneridae</taxon>
        <taxon>Pentapetalae</taxon>
        <taxon>rosids</taxon>
        <taxon>fabids</taxon>
        <taxon>Malpighiales</taxon>
        <taxon>Linaceae</taxon>
        <taxon>Linum</taxon>
    </lineage>
</organism>
<protein>
    <recommendedName>
        <fullName evidence="1">DNA helicase Pif1-like 2B domain-containing protein</fullName>
    </recommendedName>
</protein>
<dbReference type="PANTHER" id="PTHR23274">
    <property type="entry name" value="DNA HELICASE-RELATED"/>
    <property type="match status" value="1"/>
</dbReference>
<gene>
    <name evidence="2" type="ORF">LITE_LOCUS46383</name>
</gene>
<dbReference type="Proteomes" id="UP001154282">
    <property type="component" value="Unassembled WGS sequence"/>
</dbReference>
<keyword evidence="3" id="KW-1185">Reference proteome</keyword>
<name>A0AAV0R7K8_9ROSI</name>
<evidence type="ECO:0000259" key="1">
    <source>
        <dbReference type="Pfam" id="PF21530"/>
    </source>
</evidence>
<sequence>MVICGENYHRIVHCCLLNPDGEKPKFAQLYIFEPENEIDNRLANFASRDGLLMPELITSLLQMLDQHNQLVKTFRRVRQQLQDSSTTNLKLRIFGAKSRNRQYDLPSSTEVAALIPGDFVPDRDDRDIIVDHVYEGLKRIMSLNPKFDALHFPLLFPYGEDGYHPLIKYRSFREDGPLDWIQIPPLFLIDPGDDSVQSIADDIYDLFPDSHRDPAYLTSRAIVTPTNATVSRINDYMLQRVPGNSKTYYSSDSLQLSTETADSFDESYPTEFLNTLIFNGVPEHELTLKVCTPVMLLRNLNPALGLCNGTRIMITTLRDNFIKGNVMGGSYDTDEVIIPRLVLNVENSKWPFILRRRQFPVRLCYAMTINKSQGKTLEKVGIYLPEPVFSHGQLYVGVSRVKSARGLRILIQNPAEIPYDFTRNIVFTEAFADIMST</sequence>
<dbReference type="EMBL" id="CAMGYJ010000010">
    <property type="protein sequence ID" value="CAI0552333.1"/>
    <property type="molecule type" value="Genomic_DNA"/>
</dbReference>
<evidence type="ECO:0000313" key="2">
    <source>
        <dbReference type="EMBL" id="CAI0552333.1"/>
    </source>
</evidence>
<feature type="domain" description="DNA helicase Pif1-like 2B" evidence="1">
    <location>
        <begin position="271"/>
        <end position="317"/>
    </location>
</feature>
<reference evidence="2" key="1">
    <citation type="submission" date="2022-08" db="EMBL/GenBank/DDBJ databases">
        <authorList>
            <person name="Gutierrez-Valencia J."/>
        </authorList>
    </citation>
    <scope>NUCLEOTIDE SEQUENCE</scope>
</reference>
<dbReference type="GO" id="GO:0005657">
    <property type="term" value="C:replication fork"/>
    <property type="evidence" value="ECO:0007669"/>
    <property type="project" value="TreeGrafter"/>
</dbReference>
<proteinExistence type="predicted"/>
<comment type="caution">
    <text evidence="2">The sequence shown here is derived from an EMBL/GenBank/DDBJ whole genome shotgun (WGS) entry which is preliminary data.</text>
</comment>
<dbReference type="FunFam" id="3.40.50.300:FF:002884">
    <property type="entry name" value="ATP-dependent DNA helicase"/>
    <property type="match status" value="1"/>
</dbReference>
<dbReference type="InterPro" id="IPR027417">
    <property type="entry name" value="P-loop_NTPase"/>
</dbReference>
<dbReference type="Gene3D" id="3.40.50.300">
    <property type="entry name" value="P-loop containing nucleotide triphosphate hydrolases"/>
    <property type="match status" value="1"/>
</dbReference>
<dbReference type="AlphaFoldDB" id="A0AAV0R7K8"/>
<dbReference type="PANTHER" id="PTHR23274:SF51">
    <property type="entry name" value="OS03G0423850 PROTEIN"/>
    <property type="match status" value="1"/>
</dbReference>
<dbReference type="InterPro" id="IPR049163">
    <property type="entry name" value="Pif1-like_2B_dom"/>
</dbReference>
<accession>A0AAV0R7K8</accession>